<dbReference type="InterPro" id="IPR011335">
    <property type="entry name" value="Restrct_endonuc-II-like"/>
</dbReference>
<feature type="region of interest" description="Disordered" evidence="1">
    <location>
        <begin position="1"/>
        <end position="25"/>
    </location>
</feature>
<evidence type="ECO:0000313" key="3">
    <source>
        <dbReference type="EMBL" id="AQZ62768.1"/>
    </source>
</evidence>
<dbReference type="PANTHER" id="PTHR46609">
    <property type="entry name" value="EXONUCLEASE, PHAGE-TYPE/RECB, C-TERMINAL DOMAIN-CONTAINING PROTEIN"/>
    <property type="match status" value="1"/>
</dbReference>
<dbReference type="KEGG" id="noa:BKM31_16030"/>
<keyword evidence="4" id="KW-1185">Reference proteome</keyword>
<protein>
    <recommendedName>
        <fullName evidence="2">YqaJ viral recombinase domain-containing protein</fullName>
    </recommendedName>
</protein>
<dbReference type="EMBL" id="CP017717">
    <property type="protein sequence ID" value="AQZ62768.1"/>
    <property type="molecule type" value="Genomic_DNA"/>
</dbReference>
<feature type="domain" description="YqaJ viral recombinase" evidence="2">
    <location>
        <begin position="24"/>
        <end position="157"/>
    </location>
</feature>
<dbReference type="Pfam" id="PF09588">
    <property type="entry name" value="YqaJ"/>
    <property type="match status" value="1"/>
</dbReference>
<dbReference type="InterPro" id="IPR019080">
    <property type="entry name" value="YqaJ_viral_recombinase"/>
</dbReference>
<dbReference type="RefSeq" id="WP_186404993.1">
    <property type="nucleotide sequence ID" value="NZ_CP017717.1"/>
</dbReference>
<dbReference type="InterPro" id="IPR011604">
    <property type="entry name" value="PDDEXK-like_dom_sf"/>
</dbReference>
<name>A0A1U9ZXU2_9ACTN</name>
<dbReference type="PANTHER" id="PTHR46609:SF6">
    <property type="entry name" value="EXONUCLEASE, PHAGE-TYPE_RECB, C-TERMINAL DOMAIN-CONTAINING PROTEIN-RELATED"/>
    <property type="match status" value="1"/>
</dbReference>
<dbReference type="AlphaFoldDB" id="A0A1U9ZXU2"/>
<organism evidence="3 4">
    <name type="scientific">[Actinomadura] parvosata subsp. kistnae</name>
    <dbReference type="NCBI Taxonomy" id="1909395"/>
    <lineage>
        <taxon>Bacteria</taxon>
        <taxon>Bacillati</taxon>
        <taxon>Actinomycetota</taxon>
        <taxon>Actinomycetes</taxon>
        <taxon>Streptosporangiales</taxon>
        <taxon>Streptosporangiaceae</taxon>
        <taxon>Nonomuraea</taxon>
    </lineage>
</organism>
<sequence length="315" mass="35233">MLTQTAGTARRLGRYRPDSRRGRKIRRGRLGGSSIAAVIGKSPWSSPYSEWVLQKGLVPPEPSTAAQSRGHYLEPGILAWYKDQHPEFQVRRGGTYVHVDRDYQLGSPDGLCFQDGVLVEGVEIKTDADAYGSGWGRPGTAEVPVYYRVQVMWYMDVFGVPRWRFVLLDDRLSFQEYVVEYDPVEAQLLRDAAEDFLASLFWDEMPEFDDHPATYATVRKLHPQIDRDATVQLPAALAAELHAAVLGMDAAESRKRLALSKVGAFMGTARRAMHGGYDYALRQLSSKGLPYVKPDNKLDQVPSPDLPDDTTEEAA</sequence>
<evidence type="ECO:0000256" key="1">
    <source>
        <dbReference type="SAM" id="MobiDB-lite"/>
    </source>
</evidence>
<accession>A0A1U9ZXU2</accession>
<feature type="region of interest" description="Disordered" evidence="1">
    <location>
        <begin position="291"/>
        <end position="315"/>
    </location>
</feature>
<reference evidence="4" key="1">
    <citation type="journal article" date="2017" name="Med. Chem. Commun.">
        <title>Nonomuraea sp. ATCC 55076 harbours the largest actinomycete chromosome to date and the kistamicin biosynthetic gene cluster.</title>
        <authorList>
            <person name="Nazari B."/>
            <person name="Forneris C.C."/>
            <person name="Gibson M.I."/>
            <person name="Moon K."/>
            <person name="Schramma K.R."/>
            <person name="Seyedsayamdost M.R."/>
        </authorList>
    </citation>
    <scope>NUCLEOTIDE SEQUENCE [LARGE SCALE GENOMIC DNA]</scope>
    <source>
        <strain evidence="4">ATCC 55076</strain>
    </source>
</reference>
<proteinExistence type="predicted"/>
<dbReference type="Gene3D" id="3.90.320.10">
    <property type="match status" value="1"/>
</dbReference>
<gene>
    <name evidence="3" type="ORF">BKM31_16030</name>
</gene>
<dbReference type="InterPro" id="IPR051703">
    <property type="entry name" value="NF-kappa-B_Signaling_Reg"/>
</dbReference>
<feature type="compositionally biased region" description="Acidic residues" evidence="1">
    <location>
        <begin position="306"/>
        <end position="315"/>
    </location>
</feature>
<dbReference type="Proteomes" id="UP000190797">
    <property type="component" value="Chromosome"/>
</dbReference>
<dbReference type="SUPFAM" id="SSF52980">
    <property type="entry name" value="Restriction endonuclease-like"/>
    <property type="match status" value="1"/>
</dbReference>
<evidence type="ECO:0000313" key="4">
    <source>
        <dbReference type="Proteomes" id="UP000190797"/>
    </source>
</evidence>
<dbReference type="STRING" id="1909395.BKM31_16030"/>
<evidence type="ECO:0000259" key="2">
    <source>
        <dbReference type="Pfam" id="PF09588"/>
    </source>
</evidence>